<dbReference type="EMBL" id="ML208708">
    <property type="protein sequence ID" value="TFK60977.1"/>
    <property type="molecule type" value="Genomic_DNA"/>
</dbReference>
<evidence type="ECO:0000313" key="2">
    <source>
        <dbReference type="Proteomes" id="UP000308600"/>
    </source>
</evidence>
<evidence type="ECO:0000313" key="1">
    <source>
        <dbReference type="EMBL" id="TFK60977.1"/>
    </source>
</evidence>
<reference evidence="1 2" key="1">
    <citation type="journal article" date="2019" name="Nat. Ecol. Evol.">
        <title>Megaphylogeny resolves global patterns of mushroom evolution.</title>
        <authorList>
            <person name="Varga T."/>
            <person name="Krizsan K."/>
            <person name="Foldi C."/>
            <person name="Dima B."/>
            <person name="Sanchez-Garcia M."/>
            <person name="Sanchez-Ramirez S."/>
            <person name="Szollosi G.J."/>
            <person name="Szarkandi J.G."/>
            <person name="Papp V."/>
            <person name="Albert L."/>
            <person name="Andreopoulos W."/>
            <person name="Angelini C."/>
            <person name="Antonin V."/>
            <person name="Barry K.W."/>
            <person name="Bougher N.L."/>
            <person name="Buchanan P."/>
            <person name="Buyck B."/>
            <person name="Bense V."/>
            <person name="Catcheside P."/>
            <person name="Chovatia M."/>
            <person name="Cooper J."/>
            <person name="Damon W."/>
            <person name="Desjardin D."/>
            <person name="Finy P."/>
            <person name="Geml J."/>
            <person name="Haridas S."/>
            <person name="Hughes K."/>
            <person name="Justo A."/>
            <person name="Karasinski D."/>
            <person name="Kautmanova I."/>
            <person name="Kiss B."/>
            <person name="Kocsube S."/>
            <person name="Kotiranta H."/>
            <person name="LaButti K.M."/>
            <person name="Lechner B.E."/>
            <person name="Liimatainen K."/>
            <person name="Lipzen A."/>
            <person name="Lukacs Z."/>
            <person name="Mihaltcheva S."/>
            <person name="Morgado L.N."/>
            <person name="Niskanen T."/>
            <person name="Noordeloos M.E."/>
            <person name="Ohm R.A."/>
            <person name="Ortiz-Santana B."/>
            <person name="Ovrebo C."/>
            <person name="Racz N."/>
            <person name="Riley R."/>
            <person name="Savchenko A."/>
            <person name="Shiryaev A."/>
            <person name="Soop K."/>
            <person name="Spirin V."/>
            <person name="Szebenyi C."/>
            <person name="Tomsovsky M."/>
            <person name="Tulloss R.E."/>
            <person name="Uehling J."/>
            <person name="Grigoriev I.V."/>
            <person name="Vagvolgyi C."/>
            <person name="Papp T."/>
            <person name="Martin F.M."/>
            <person name="Miettinen O."/>
            <person name="Hibbett D.S."/>
            <person name="Nagy L.G."/>
        </authorList>
    </citation>
    <scope>NUCLEOTIDE SEQUENCE [LARGE SCALE GENOMIC DNA]</scope>
    <source>
        <strain evidence="1 2">NL-1719</strain>
    </source>
</reference>
<dbReference type="Proteomes" id="UP000308600">
    <property type="component" value="Unassembled WGS sequence"/>
</dbReference>
<gene>
    <name evidence="1" type="ORF">BDN72DRAFT_488631</name>
</gene>
<sequence>MPNDPSHPPGPPSRDLPTKAPDSDPNYHRSEELLDARIEEQDQIASAEGSDHTPQRKSFINALLFEDEDTLELFAQMQVLCKKLAAFVDIEDFYESFTNTIDMLIDVQSEMGHPEAGEDKKDPSPISNEEKATTPDPKAESSEGVDSGEPKAPPRRSARLSTPVVPVKVPLSPQSPLTSSQCVLGLHFHWGQRCADRVLRPSWY</sequence>
<proteinExistence type="predicted"/>
<keyword evidence="2" id="KW-1185">Reference proteome</keyword>
<organism evidence="1 2">
    <name type="scientific">Pluteus cervinus</name>
    <dbReference type="NCBI Taxonomy" id="181527"/>
    <lineage>
        <taxon>Eukaryota</taxon>
        <taxon>Fungi</taxon>
        <taxon>Dikarya</taxon>
        <taxon>Basidiomycota</taxon>
        <taxon>Agaricomycotina</taxon>
        <taxon>Agaricomycetes</taxon>
        <taxon>Agaricomycetidae</taxon>
        <taxon>Agaricales</taxon>
        <taxon>Pluteineae</taxon>
        <taxon>Pluteaceae</taxon>
        <taxon>Pluteus</taxon>
    </lineage>
</organism>
<name>A0ACD3A5J7_9AGAR</name>
<protein>
    <submittedName>
        <fullName evidence="1">Uncharacterized protein</fullName>
    </submittedName>
</protein>
<accession>A0ACD3A5J7</accession>